<organism evidence="3 4">
    <name type="scientific">Elysia crispata</name>
    <name type="common">lettuce slug</name>
    <dbReference type="NCBI Taxonomy" id="231223"/>
    <lineage>
        <taxon>Eukaryota</taxon>
        <taxon>Metazoa</taxon>
        <taxon>Spiralia</taxon>
        <taxon>Lophotrochozoa</taxon>
        <taxon>Mollusca</taxon>
        <taxon>Gastropoda</taxon>
        <taxon>Heterobranchia</taxon>
        <taxon>Euthyneura</taxon>
        <taxon>Panpulmonata</taxon>
        <taxon>Sacoglossa</taxon>
        <taxon>Placobranchoidea</taxon>
        <taxon>Plakobranchidae</taxon>
        <taxon>Elysia</taxon>
    </lineage>
</organism>
<feature type="region of interest" description="Disordered" evidence="1">
    <location>
        <begin position="82"/>
        <end position="103"/>
    </location>
</feature>
<evidence type="ECO:0000313" key="3">
    <source>
        <dbReference type="EMBL" id="KAK3765119.1"/>
    </source>
</evidence>
<evidence type="ECO:0000256" key="2">
    <source>
        <dbReference type="SAM" id="Phobius"/>
    </source>
</evidence>
<name>A0AAE1DC01_9GAST</name>
<dbReference type="Proteomes" id="UP001283361">
    <property type="component" value="Unassembled WGS sequence"/>
</dbReference>
<sequence length="103" mass="11033">MPASMTKPGVNPAYKWTWDHLGGWDSTDAINLPPHGGMYPFLGPLQSQRSSDHWPSTDTVTVTLVTSVMGLAVMVISLRGLGHPQQDKATDTETGGTGDGERL</sequence>
<keyword evidence="2" id="KW-1133">Transmembrane helix</keyword>
<dbReference type="EMBL" id="JAWDGP010004345">
    <property type="protein sequence ID" value="KAK3765119.1"/>
    <property type="molecule type" value="Genomic_DNA"/>
</dbReference>
<reference evidence="3" key="1">
    <citation type="journal article" date="2023" name="G3 (Bethesda)">
        <title>A reference genome for the long-term kleptoplast-retaining sea slug Elysia crispata morphotype clarki.</title>
        <authorList>
            <person name="Eastman K.E."/>
            <person name="Pendleton A.L."/>
            <person name="Shaikh M.A."/>
            <person name="Suttiyut T."/>
            <person name="Ogas R."/>
            <person name="Tomko P."/>
            <person name="Gavelis G."/>
            <person name="Widhalm J.R."/>
            <person name="Wisecaver J.H."/>
        </authorList>
    </citation>
    <scope>NUCLEOTIDE SEQUENCE</scope>
    <source>
        <strain evidence="3">ECLA1</strain>
    </source>
</reference>
<keyword evidence="2" id="KW-0812">Transmembrane</keyword>
<comment type="caution">
    <text evidence="3">The sequence shown here is derived from an EMBL/GenBank/DDBJ whole genome shotgun (WGS) entry which is preliminary data.</text>
</comment>
<evidence type="ECO:0000313" key="4">
    <source>
        <dbReference type="Proteomes" id="UP001283361"/>
    </source>
</evidence>
<feature type="transmembrane region" description="Helical" evidence="2">
    <location>
        <begin position="59"/>
        <end position="78"/>
    </location>
</feature>
<accession>A0AAE1DC01</accession>
<proteinExistence type="predicted"/>
<gene>
    <name evidence="3" type="ORF">RRG08_027760</name>
</gene>
<keyword evidence="4" id="KW-1185">Reference proteome</keyword>
<evidence type="ECO:0000256" key="1">
    <source>
        <dbReference type="SAM" id="MobiDB-lite"/>
    </source>
</evidence>
<protein>
    <submittedName>
        <fullName evidence="3">Uncharacterized protein</fullName>
    </submittedName>
</protein>
<keyword evidence="2" id="KW-0472">Membrane</keyword>
<dbReference type="AlphaFoldDB" id="A0AAE1DC01"/>